<feature type="region of interest" description="Disordered" evidence="2">
    <location>
        <begin position="27"/>
        <end position="48"/>
    </location>
</feature>
<accession>A0AAD1SLG2</accession>
<feature type="coiled-coil region" evidence="1">
    <location>
        <begin position="95"/>
        <end position="136"/>
    </location>
</feature>
<evidence type="ECO:0000256" key="2">
    <source>
        <dbReference type="SAM" id="MobiDB-lite"/>
    </source>
</evidence>
<feature type="compositionally biased region" description="Pro residues" evidence="2">
    <location>
        <begin position="151"/>
        <end position="161"/>
    </location>
</feature>
<dbReference type="Proteomes" id="UP001295444">
    <property type="component" value="Chromosome 06"/>
</dbReference>
<evidence type="ECO:0000256" key="1">
    <source>
        <dbReference type="SAM" id="Coils"/>
    </source>
</evidence>
<dbReference type="AlphaFoldDB" id="A0AAD1SLG2"/>
<dbReference type="EMBL" id="OW240917">
    <property type="protein sequence ID" value="CAH2303256.1"/>
    <property type="molecule type" value="Genomic_DNA"/>
</dbReference>
<keyword evidence="1" id="KW-0175">Coiled coil</keyword>
<proteinExistence type="predicted"/>
<keyword evidence="4" id="KW-1185">Reference proteome</keyword>
<reference evidence="3" key="1">
    <citation type="submission" date="2022-03" db="EMBL/GenBank/DDBJ databases">
        <authorList>
            <person name="Alioto T."/>
            <person name="Alioto T."/>
            <person name="Gomez Garrido J."/>
        </authorList>
    </citation>
    <scope>NUCLEOTIDE SEQUENCE</scope>
</reference>
<feature type="region of interest" description="Disordered" evidence="2">
    <location>
        <begin position="144"/>
        <end position="176"/>
    </location>
</feature>
<evidence type="ECO:0000313" key="3">
    <source>
        <dbReference type="EMBL" id="CAH2303256.1"/>
    </source>
</evidence>
<gene>
    <name evidence="3" type="ORF">PECUL_23A002558</name>
</gene>
<sequence>MSHSKQKRQANKADKLYFFGQKQHSVNLAAQTPSQDGGDDPGSPLLEMDETSLDDTLTKQFFLDHLTAQSKQLMTSWSESIERIRKDIGDIGIRISQIEEKMEGHAEEHNGLEAQVRTLQSDLHLLETKLMDAEDRSRRNNLHLIGIPESPRGPPYIPPRIPALSTTQHPNRYATA</sequence>
<organism evidence="3 4">
    <name type="scientific">Pelobates cultripes</name>
    <name type="common">Western spadefoot toad</name>
    <dbReference type="NCBI Taxonomy" id="61616"/>
    <lineage>
        <taxon>Eukaryota</taxon>
        <taxon>Metazoa</taxon>
        <taxon>Chordata</taxon>
        <taxon>Craniata</taxon>
        <taxon>Vertebrata</taxon>
        <taxon>Euteleostomi</taxon>
        <taxon>Amphibia</taxon>
        <taxon>Batrachia</taxon>
        <taxon>Anura</taxon>
        <taxon>Pelobatoidea</taxon>
        <taxon>Pelobatidae</taxon>
        <taxon>Pelobates</taxon>
    </lineage>
</organism>
<name>A0AAD1SLG2_PELCU</name>
<evidence type="ECO:0000313" key="4">
    <source>
        <dbReference type="Proteomes" id="UP001295444"/>
    </source>
</evidence>
<protein>
    <submittedName>
        <fullName evidence="3">Uncharacterized protein</fullName>
    </submittedName>
</protein>